<accession>A0A1D1UPT0</accession>
<sequence length="290" mass="32021">MVAAYVHGLHTGSSRDVRFDVAVPQLLATVEFSSGRPDFNAAWRTPQAWIFNGMGLHAACETSSNVKHLTIPNYKTFDSDFRIVVTWCKTYPVASARNSLSRGIESSHSKAQSSNCALHDAVREENVKFPSQSQANRTASQQHHIQTAVLSRNVHLPEFTDFMFASRISDPSSTFSPTVIDVPVRSTCDELALDIEGELYHKPHSEKDPSRTILNWASFRRKEGQMYTSLTVDVRLLLQSLIAGKAVGAAVPELGCSSRRSTTTRLLPPSTTLAPLKLIAILDPREASRD</sequence>
<gene>
    <name evidence="1" type="primary">RvY_02189-1</name>
    <name evidence="1" type="synonym">RvY_02189.1</name>
    <name evidence="1" type="ORF">RvY_02189</name>
</gene>
<dbReference type="Proteomes" id="UP000186922">
    <property type="component" value="Unassembled WGS sequence"/>
</dbReference>
<proteinExistence type="predicted"/>
<evidence type="ECO:0000313" key="2">
    <source>
        <dbReference type="Proteomes" id="UP000186922"/>
    </source>
</evidence>
<organism evidence="1 2">
    <name type="scientific">Ramazzottius varieornatus</name>
    <name type="common">Water bear</name>
    <name type="synonym">Tardigrade</name>
    <dbReference type="NCBI Taxonomy" id="947166"/>
    <lineage>
        <taxon>Eukaryota</taxon>
        <taxon>Metazoa</taxon>
        <taxon>Ecdysozoa</taxon>
        <taxon>Tardigrada</taxon>
        <taxon>Eutardigrada</taxon>
        <taxon>Parachela</taxon>
        <taxon>Hypsibioidea</taxon>
        <taxon>Ramazzottiidae</taxon>
        <taxon>Ramazzottius</taxon>
    </lineage>
</organism>
<name>A0A1D1UPT0_RAMVA</name>
<keyword evidence="2" id="KW-1185">Reference proteome</keyword>
<dbReference type="EMBL" id="BDGG01000001">
    <property type="protein sequence ID" value="GAU89662.1"/>
    <property type="molecule type" value="Genomic_DNA"/>
</dbReference>
<evidence type="ECO:0000313" key="1">
    <source>
        <dbReference type="EMBL" id="GAU89662.1"/>
    </source>
</evidence>
<dbReference type="AlphaFoldDB" id="A0A1D1UPT0"/>
<comment type="caution">
    <text evidence="1">The sequence shown here is derived from an EMBL/GenBank/DDBJ whole genome shotgun (WGS) entry which is preliminary data.</text>
</comment>
<protein>
    <submittedName>
        <fullName evidence="1">Uncharacterized protein</fullName>
    </submittedName>
</protein>
<reference evidence="1 2" key="1">
    <citation type="journal article" date="2016" name="Nat. Commun.">
        <title>Extremotolerant tardigrade genome and improved radiotolerance of human cultured cells by tardigrade-unique protein.</title>
        <authorList>
            <person name="Hashimoto T."/>
            <person name="Horikawa D.D."/>
            <person name="Saito Y."/>
            <person name="Kuwahara H."/>
            <person name="Kozuka-Hata H."/>
            <person name="Shin-I T."/>
            <person name="Minakuchi Y."/>
            <person name="Ohishi K."/>
            <person name="Motoyama A."/>
            <person name="Aizu T."/>
            <person name="Enomoto A."/>
            <person name="Kondo K."/>
            <person name="Tanaka S."/>
            <person name="Hara Y."/>
            <person name="Koshikawa S."/>
            <person name="Sagara H."/>
            <person name="Miura T."/>
            <person name="Yokobori S."/>
            <person name="Miyagawa K."/>
            <person name="Suzuki Y."/>
            <person name="Kubo T."/>
            <person name="Oyama M."/>
            <person name="Kohara Y."/>
            <person name="Fujiyama A."/>
            <person name="Arakawa K."/>
            <person name="Katayama T."/>
            <person name="Toyoda A."/>
            <person name="Kunieda T."/>
        </authorList>
    </citation>
    <scope>NUCLEOTIDE SEQUENCE [LARGE SCALE GENOMIC DNA]</scope>
    <source>
        <strain evidence="1 2">YOKOZUNA-1</strain>
    </source>
</reference>